<name>A0A0C3ECI9_9VIBR</name>
<evidence type="ECO:0000256" key="1">
    <source>
        <dbReference type="SAM" id="SignalP"/>
    </source>
</evidence>
<dbReference type="Proteomes" id="UP000031977">
    <property type="component" value="Unassembled WGS sequence"/>
</dbReference>
<keyword evidence="1" id="KW-0732">Signal</keyword>
<feature type="signal peptide" evidence="1">
    <location>
        <begin position="1"/>
        <end position="20"/>
    </location>
</feature>
<evidence type="ECO:0008006" key="4">
    <source>
        <dbReference type="Google" id="ProtNLM"/>
    </source>
</evidence>
<dbReference type="EMBL" id="JXOK01000008">
    <property type="protein sequence ID" value="KIN12118.1"/>
    <property type="molecule type" value="Genomic_DNA"/>
</dbReference>
<evidence type="ECO:0000313" key="3">
    <source>
        <dbReference type="Proteomes" id="UP000031977"/>
    </source>
</evidence>
<gene>
    <name evidence="2" type="ORF">SU60_04055</name>
</gene>
<keyword evidence="3" id="KW-1185">Reference proteome</keyword>
<sequence>MKKAISLVVALMGLSACVTSPTNNPVLSDAHIAKCQALAGLVVTQDNDFKPALSISSLISNQPPVAAEDFKNGVLTCSIEGASDTGYAIAYDESSEIYLYDKFNSASKKSVFQQLIDKISAEEQRLQDLEQVKQQQPVSTKRESAKDKQIQFCLDFGARYADILKTHGMTITDISVHDSWDSGSSVTCVNNYKGHWTDELNDGEMEPMREQHIVDKTSGEYQTIFR</sequence>
<dbReference type="OrthoDB" id="9934188at2"/>
<organism evidence="2 3">
    <name type="scientific">Vibrio mytili</name>
    <dbReference type="NCBI Taxonomy" id="50718"/>
    <lineage>
        <taxon>Bacteria</taxon>
        <taxon>Pseudomonadati</taxon>
        <taxon>Pseudomonadota</taxon>
        <taxon>Gammaproteobacteria</taxon>
        <taxon>Vibrionales</taxon>
        <taxon>Vibrionaceae</taxon>
        <taxon>Vibrio</taxon>
    </lineage>
</organism>
<feature type="chain" id="PRO_5002163865" description="Lipoprotein" evidence="1">
    <location>
        <begin position="21"/>
        <end position="226"/>
    </location>
</feature>
<accession>A0A0C3ECI9</accession>
<evidence type="ECO:0000313" key="2">
    <source>
        <dbReference type="EMBL" id="KIN12118.1"/>
    </source>
</evidence>
<dbReference type="RefSeq" id="WP_041154432.1">
    <property type="nucleotide sequence ID" value="NZ_CBCRVP010000008.1"/>
</dbReference>
<reference evidence="2 3" key="1">
    <citation type="submission" date="2015-01" db="EMBL/GenBank/DDBJ databases">
        <title>Draft genome of Vibrio mytili type strain CAIM 528.</title>
        <authorList>
            <person name="Gonzalez-Castillo A."/>
            <person name="Gomez-Gil B."/>
            <person name="Enciso-Ibarra J."/>
        </authorList>
    </citation>
    <scope>NUCLEOTIDE SEQUENCE [LARGE SCALE GENOMIC DNA]</scope>
    <source>
        <strain evidence="2 3">CAIM 528</strain>
    </source>
</reference>
<dbReference type="AlphaFoldDB" id="A0A0C3ECI9"/>
<protein>
    <recommendedName>
        <fullName evidence="4">Lipoprotein</fullName>
    </recommendedName>
</protein>
<proteinExistence type="predicted"/>
<comment type="caution">
    <text evidence="2">The sequence shown here is derived from an EMBL/GenBank/DDBJ whole genome shotgun (WGS) entry which is preliminary data.</text>
</comment>
<dbReference type="PROSITE" id="PS51257">
    <property type="entry name" value="PROKAR_LIPOPROTEIN"/>
    <property type="match status" value="1"/>
</dbReference>